<dbReference type="SMART" id="SM00260">
    <property type="entry name" value="CheW"/>
    <property type="match status" value="1"/>
</dbReference>
<protein>
    <submittedName>
        <fullName evidence="2">Chemotaxis protein CheW</fullName>
    </submittedName>
</protein>
<dbReference type="EMBL" id="AP025516">
    <property type="protein sequence ID" value="BDD87310.1"/>
    <property type="molecule type" value="Genomic_DNA"/>
</dbReference>
<dbReference type="Proteomes" id="UP000830055">
    <property type="component" value="Chromosome"/>
</dbReference>
<feature type="domain" description="CheW-like" evidence="1">
    <location>
        <begin position="12"/>
        <end position="151"/>
    </location>
</feature>
<dbReference type="InterPro" id="IPR039315">
    <property type="entry name" value="CheW"/>
</dbReference>
<name>A0ABN6M531_9BACT</name>
<dbReference type="PANTHER" id="PTHR22617">
    <property type="entry name" value="CHEMOTAXIS SENSOR HISTIDINE KINASE-RELATED"/>
    <property type="match status" value="1"/>
</dbReference>
<gene>
    <name evidence="2" type="ORF">DPPLL_16750</name>
</gene>
<evidence type="ECO:0000259" key="1">
    <source>
        <dbReference type="PROSITE" id="PS50851"/>
    </source>
</evidence>
<dbReference type="PANTHER" id="PTHR22617:SF23">
    <property type="entry name" value="CHEMOTAXIS PROTEIN CHEW"/>
    <property type="match status" value="1"/>
</dbReference>
<accession>A0ABN6M531</accession>
<dbReference type="Gene3D" id="2.40.50.180">
    <property type="entry name" value="CheA-289, Domain 4"/>
    <property type="match status" value="1"/>
</dbReference>
<evidence type="ECO:0000313" key="2">
    <source>
        <dbReference type="EMBL" id="BDD87310.1"/>
    </source>
</evidence>
<dbReference type="SUPFAM" id="SSF50341">
    <property type="entry name" value="CheW-like"/>
    <property type="match status" value="1"/>
</dbReference>
<dbReference type="PROSITE" id="PS50851">
    <property type="entry name" value="CHEW"/>
    <property type="match status" value="1"/>
</dbReference>
<dbReference type="Gene3D" id="2.30.30.40">
    <property type="entry name" value="SH3 Domains"/>
    <property type="match status" value="1"/>
</dbReference>
<keyword evidence="3" id="KW-1185">Reference proteome</keyword>
<dbReference type="Pfam" id="PF01584">
    <property type="entry name" value="CheW"/>
    <property type="match status" value="1"/>
</dbReference>
<reference evidence="2 3" key="1">
    <citation type="submission" date="2022-01" db="EMBL/GenBank/DDBJ databases">
        <title>Desulfofustis limnae sp. nov., a novel mesophilic sulfate-reducing bacterium isolated from marsh soil.</title>
        <authorList>
            <person name="Watanabe M."/>
            <person name="Takahashi A."/>
            <person name="Kojima H."/>
            <person name="Fukui M."/>
        </authorList>
    </citation>
    <scope>NUCLEOTIDE SEQUENCE [LARGE SCALE GENOMIC DNA]</scope>
    <source>
        <strain evidence="2 3">PPLL</strain>
    </source>
</reference>
<evidence type="ECO:0000313" key="3">
    <source>
        <dbReference type="Proteomes" id="UP000830055"/>
    </source>
</evidence>
<proteinExistence type="predicted"/>
<dbReference type="InterPro" id="IPR036061">
    <property type="entry name" value="CheW-like_dom_sf"/>
</dbReference>
<dbReference type="RefSeq" id="WP_284154344.1">
    <property type="nucleotide sequence ID" value="NZ_AP025516.1"/>
</dbReference>
<dbReference type="InterPro" id="IPR002545">
    <property type="entry name" value="CheW-lke_dom"/>
</dbReference>
<sequence length="151" mass="16653">MTKKKIDTTKRLIELATFYVGDALCGMDILKVQEINKLTQMTKVPQAPDYVLGILNLRGQIVTIIDLGKKIGLGETELSPDSRNIIVNDASGHVGLLVRQISDVVTADMERREPAPANMHGIQGEYFTGVYKTENTLIGILDVEKVLSIEE</sequence>
<organism evidence="2 3">
    <name type="scientific">Desulfofustis limnaeus</name>
    <dbReference type="NCBI Taxonomy" id="2740163"/>
    <lineage>
        <taxon>Bacteria</taxon>
        <taxon>Pseudomonadati</taxon>
        <taxon>Thermodesulfobacteriota</taxon>
        <taxon>Desulfobulbia</taxon>
        <taxon>Desulfobulbales</taxon>
        <taxon>Desulfocapsaceae</taxon>
        <taxon>Desulfofustis</taxon>
    </lineage>
</organism>